<reference evidence="1 2" key="1">
    <citation type="submission" date="2020-02" db="EMBL/GenBank/DDBJ databases">
        <title>Bacillus aquiflavi sp. nov., isolated from yellow water of strong flavor Chinese baijiu in Yibin region of China.</title>
        <authorList>
            <person name="Xie J."/>
        </authorList>
    </citation>
    <scope>NUCLEOTIDE SEQUENCE [LARGE SCALE GENOMIC DNA]</scope>
    <source>
        <strain evidence="1 2">SA4</strain>
    </source>
</reference>
<gene>
    <name evidence="1" type="ORF">G4D63_19620</name>
</gene>
<evidence type="ECO:0000313" key="1">
    <source>
        <dbReference type="EMBL" id="NEY73912.1"/>
    </source>
</evidence>
<evidence type="ECO:0000313" key="2">
    <source>
        <dbReference type="Proteomes" id="UP000481043"/>
    </source>
</evidence>
<dbReference type="Proteomes" id="UP000481043">
    <property type="component" value="Unassembled WGS sequence"/>
</dbReference>
<accession>A0A6M0QC21</accession>
<comment type="caution">
    <text evidence="1">The sequence shown here is derived from an EMBL/GenBank/DDBJ whole genome shotgun (WGS) entry which is preliminary data.</text>
</comment>
<keyword evidence="2" id="KW-1185">Reference proteome</keyword>
<dbReference type="RefSeq" id="WP_163181781.1">
    <property type="nucleotide sequence ID" value="NZ_JAAIWM010000011.1"/>
</dbReference>
<protein>
    <submittedName>
        <fullName evidence="1">Uncharacterized protein</fullName>
    </submittedName>
</protein>
<dbReference type="AlphaFoldDB" id="A0A6M0QC21"/>
<organism evidence="1 2">
    <name type="scientific">Bacillus mesophilus</name>
    <dbReference type="NCBI Taxonomy" id="1808955"/>
    <lineage>
        <taxon>Bacteria</taxon>
        <taxon>Bacillati</taxon>
        <taxon>Bacillota</taxon>
        <taxon>Bacilli</taxon>
        <taxon>Bacillales</taxon>
        <taxon>Bacillaceae</taxon>
        <taxon>Bacillus</taxon>
    </lineage>
</organism>
<name>A0A6M0QC21_9BACI</name>
<sequence>MLQAYINDLQVVIRFSLSYQHREELQEEEIIRTVLQLDEKLLTYIDDCLACKGKNGELIIIYVQPGEVLDVQIQQVIVKENILS</sequence>
<dbReference type="EMBL" id="JAAIWM010000011">
    <property type="protein sequence ID" value="NEY73912.1"/>
    <property type="molecule type" value="Genomic_DNA"/>
</dbReference>
<proteinExistence type="predicted"/>